<proteinExistence type="predicted"/>
<gene>
    <name evidence="1" type="ORF">V6N12_010814</name>
</gene>
<organism evidence="1 2">
    <name type="scientific">Hibiscus sabdariffa</name>
    <name type="common">roselle</name>
    <dbReference type="NCBI Taxonomy" id="183260"/>
    <lineage>
        <taxon>Eukaryota</taxon>
        <taxon>Viridiplantae</taxon>
        <taxon>Streptophyta</taxon>
        <taxon>Embryophyta</taxon>
        <taxon>Tracheophyta</taxon>
        <taxon>Spermatophyta</taxon>
        <taxon>Magnoliopsida</taxon>
        <taxon>eudicotyledons</taxon>
        <taxon>Gunneridae</taxon>
        <taxon>Pentapetalae</taxon>
        <taxon>rosids</taxon>
        <taxon>malvids</taxon>
        <taxon>Malvales</taxon>
        <taxon>Malvaceae</taxon>
        <taxon>Malvoideae</taxon>
        <taxon>Hibiscus</taxon>
    </lineage>
</organism>
<evidence type="ECO:0000313" key="1">
    <source>
        <dbReference type="EMBL" id="KAK8562744.1"/>
    </source>
</evidence>
<name>A0ABR2EMZ1_9ROSI</name>
<comment type="caution">
    <text evidence="1">The sequence shown here is derived from an EMBL/GenBank/DDBJ whole genome shotgun (WGS) entry which is preliminary data.</text>
</comment>
<dbReference type="EMBL" id="JBBPBM010000012">
    <property type="protein sequence ID" value="KAK8562744.1"/>
    <property type="molecule type" value="Genomic_DNA"/>
</dbReference>
<reference evidence="1 2" key="1">
    <citation type="journal article" date="2024" name="G3 (Bethesda)">
        <title>Genome assembly of Hibiscus sabdariffa L. provides insights into metabolisms of medicinal natural products.</title>
        <authorList>
            <person name="Kim T."/>
        </authorList>
    </citation>
    <scope>NUCLEOTIDE SEQUENCE [LARGE SCALE GENOMIC DNA]</scope>
    <source>
        <strain evidence="1">TK-2024</strain>
        <tissue evidence="1">Old leaves</tissue>
    </source>
</reference>
<protein>
    <submittedName>
        <fullName evidence="1">Uncharacterized protein</fullName>
    </submittedName>
</protein>
<dbReference type="Proteomes" id="UP001472677">
    <property type="component" value="Unassembled WGS sequence"/>
</dbReference>
<evidence type="ECO:0000313" key="2">
    <source>
        <dbReference type="Proteomes" id="UP001472677"/>
    </source>
</evidence>
<accession>A0ABR2EMZ1</accession>
<keyword evidence="2" id="KW-1185">Reference proteome</keyword>
<sequence>MIRCFAEYLYWFTGVLICRCLGGKKFDDGLRFSDGKIMVCLFALPHSFSPRISLACGGYLRIIILYGRSSPQQALLAIFPLDLSPIAMIG</sequence>